<gene>
    <name evidence="4" type="ORF">QQF73_01385</name>
</gene>
<keyword evidence="5" id="KW-1185">Reference proteome</keyword>
<dbReference type="PROSITE" id="PS50110">
    <property type="entry name" value="RESPONSE_REGULATORY"/>
    <property type="match status" value="1"/>
</dbReference>
<comment type="caution">
    <text evidence="4">The sequence shown here is derived from an EMBL/GenBank/DDBJ whole genome shotgun (WGS) entry which is preliminary data.</text>
</comment>
<evidence type="ECO:0000313" key="5">
    <source>
        <dbReference type="Proteomes" id="UP001223547"/>
    </source>
</evidence>
<evidence type="ECO:0000256" key="2">
    <source>
        <dbReference type="PROSITE-ProRule" id="PRU00169"/>
    </source>
</evidence>
<dbReference type="SMART" id="SM00448">
    <property type="entry name" value="REC"/>
    <property type="match status" value="1"/>
</dbReference>
<feature type="modified residue" description="4-aspartylphosphate" evidence="2">
    <location>
        <position position="65"/>
    </location>
</feature>
<reference evidence="4 5" key="1">
    <citation type="submission" date="2023-05" db="EMBL/GenBank/DDBJ databases">
        <title>Marinobacter albus sp. nov., a marine bacterium isolated from sand in a coastal intertidal zone of huludao.</title>
        <authorList>
            <person name="Deng T."/>
        </authorList>
    </citation>
    <scope>NUCLEOTIDE SEQUENCE [LARGE SCALE GENOMIC DNA]</scope>
    <source>
        <strain evidence="4 5">M216</strain>
    </source>
</reference>
<dbReference type="InterPro" id="IPR001789">
    <property type="entry name" value="Sig_transdc_resp-reg_receiver"/>
</dbReference>
<accession>A0ABT7H7E1</accession>
<protein>
    <submittedName>
        <fullName evidence="4">Response regulator</fullName>
    </submittedName>
</protein>
<organism evidence="4 5">
    <name type="scientific">Marinobacter albus</name>
    <dbReference type="NCBI Taxonomy" id="3030833"/>
    <lineage>
        <taxon>Bacteria</taxon>
        <taxon>Pseudomonadati</taxon>
        <taxon>Pseudomonadota</taxon>
        <taxon>Gammaproteobacteria</taxon>
        <taxon>Pseudomonadales</taxon>
        <taxon>Marinobacteraceae</taxon>
        <taxon>Marinobacter</taxon>
    </lineage>
</organism>
<name>A0ABT7H7E1_9GAMM</name>
<sequence length="142" mass="15172">MQEDEMAGAGIELEKIMLVEDEEDIRAVAELALEAVGGFTLKTCASGQSALATIAAFQPQLIVLDVMMPGMDGPTTLNAIRQQPGFARTPAVFMTAKVQPDEVSGYLSQGAAAVIPKPFDPMALSDRIREIWDSLAPDTHPD</sequence>
<keyword evidence="1 2" id="KW-0597">Phosphoprotein</keyword>
<evidence type="ECO:0000256" key="1">
    <source>
        <dbReference type="ARBA" id="ARBA00022553"/>
    </source>
</evidence>
<dbReference type="RefSeq" id="WP_228743349.1">
    <property type="nucleotide sequence ID" value="NZ_JASSQD010000001.1"/>
</dbReference>
<dbReference type="InterPro" id="IPR011006">
    <property type="entry name" value="CheY-like_superfamily"/>
</dbReference>
<dbReference type="SUPFAM" id="SSF52172">
    <property type="entry name" value="CheY-like"/>
    <property type="match status" value="1"/>
</dbReference>
<dbReference type="EMBL" id="JASSQD010000001">
    <property type="protein sequence ID" value="MDK9556260.1"/>
    <property type="molecule type" value="Genomic_DNA"/>
</dbReference>
<evidence type="ECO:0000259" key="3">
    <source>
        <dbReference type="PROSITE" id="PS50110"/>
    </source>
</evidence>
<evidence type="ECO:0000313" key="4">
    <source>
        <dbReference type="EMBL" id="MDK9556260.1"/>
    </source>
</evidence>
<dbReference type="Gene3D" id="3.40.50.2300">
    <property type="match status" value="1"/>
</dbReference>
<feature type="domain" description="Response regulatory" evidence="3">
    <location>
        <begin position="15"/>
        <end position="132"/>
    </location>
</feature>
<dbReference type="PANTHER" id="PTHR44591">
    <property type="entry name" value="STRESS RESPONSE REGULATOR PROTEIN 1"/>
    <property type="match status" value="1"/>
</dbReference>
<dbReference type="Pfam" id="PF00072">
    <property type="entry name" value="Response_reg"/>
    <property type="match status" value="1"/>
</dbReference>
<proteinExistence type="predicted"/>
<dbReference type="InterPro" id="IPR050595">
    <property type="entry name" value="Bact_response_regulator"/>
</dbReference>
<dbReference type="Proteomes" id="UP001223547">
    <property type="component" value="Unassembled WGS sequence"/>
</dbReference>
<dbReference type="PANTHER" id="PTHR44591:SF3">
    <property type="entry name" value="RESPONSE REGULATORY DOMAIN-CONTAINING PROTEIN"/>
    <property type="match status" value="1"/>
</dbReference>